<dbReference type="HAMAP" id="MF_01216">
    <property type="entry name" value="Azoreductase_type1"/>
    <property type="match status" value="1"/>
</dbReference>
<dbReference type="Pfam" id="PF02525">
    <property type="entry name" value="Flavodoxin_2"/>
    <property type="match status" value="1"/>
</dbReference>
<protein>
    <recommendedName>
        <fullName evidence="6">FMN dependent NADH:quinone oxidoreductase</fullName>
        <ecNumber evidence="6">1.6.5.-</ecNumber>
    </recommendedName>
    <alternativeName>
        <fullName evidence="6">Azo-dye reductase</fullName>
    </alternativeName>
    <alternativeName>
        <fullName evidence="6">FMN-dependent NADH-azo compound oxidoreductase</fullName>
    </alternativeName>
    <alternativeName>
        <fullName evidence="6">FMN-dependent NADH-azoreductase</fullName>
        <ecNumber evidence="6">1.7.1.17</ecNumber>
    </alternativeName>
</protein>
<dbReference type="EC" id="1.7.1.17" evidence="6"/>
<feature type="domain" description="Flavodoxin-like fold" evidence="7">
    <location>
        <begin position="4"/>
        <end position="190"/>
    </location>
</feature>
<gene>
    <name evidence="6 8" type="primary">azoR</name>
    <name evidence="8" type="ORF">PsAD2_00820</name>
</gene>
<dbReference type="Gene3D" id="3.40.50.360">
    <property type="match status" value="1"/>
</dbReference>
<evidence type="ECO:0000259" key="7">
    <source>
        <dbReference type="Pfam" id="PF02525"/>
    </source>
</evidence>
<dbReference type="InterPro" id="IPR023048">
    <property type="entry name" value="NADH:quinone_OxRdtase_FMN_depd"/>
</dbReference>
<dbReference type="STRING" id="989403.SAMN05421798_10691"/>
<dbReference type="OrthoDB" id="9787136at2"/>
<comment type="function">
    <text evidence="6">Also exhibits azoreductase activity. Catalyzes the reductive cleavage of the azo bond in aromatic azo compounds to the corresponding amines.</text>
</comment>
<evidence type="ECO:0000256" key="1">
    <source>
        <dbReference type="ARBA" id="ARBA00022630"/>
    </source>
</evidence>
<evidence type="ECO:0000256" key="3">
    <source>
        <dbReference type="ARBA" id="ARBA00023002"/>
    </source>
</evidence>
<keyword evidence="9" id="KW-1185">Reference proteome</keyword>
<feature type="binding site" evidence="6">
    <location>
        <position position="11"/>
    </location>
    <ligand>
        <name>FMN</name>
        <dbReference type="ChEBI" id="CHEBI:58210"/>
    </ligand>
</feature>
<dbReference type="SUPFAM" id="SSF52218">
    <property type="entry name" value="Flavoproteins"/>
    <property type="match status" value="1"/>
</dbReference>
<evidence type="ECO:0000256" key="4">
    <source>
        <dbReference type="ARBA" id="ARBA00023027"/>
    </source>
</evidence>
<reference evidence="8 9" key="1">
    <citation type="journal article" date="2016" name="Front. Microbiol.">
        <title>Comparative Genomic Analysis Reveals a Diverse Repertoire of Genes Involved in Prokaryote-Eukaryote Interactions within the Pseudovibrio Genus.</title>
        <authorList>
            <person name="Romano S."/>
            <person name="Fernandez-Guerra A."/>
            <person name="Reen F.J."/>
            <person name="Glockner F.O."/>
            <person name="Crowley S.P."/>
            <person name="O'Sullivan O."/>
            <person name="Cotter P.D."/>
            <person name="Adams C."/>
            <person name="Dobson A.D."/>
            <person name="O'Gara F."/>
        </authorList>
    </citation>
    <scope>NUCLEOTIDE SEQUENCE [LARGE SCALE GENOMIC DNA]</scope>
    <source>
        <strain evidence="8 9">Ad2</strain>
    </source>
</reference>
<dbReference type="GO" id="GO:0016652">
    <property type="term" value="F:oxidoreductase activity, acting on NAD(P)H as acceptor"/>
    <property type="evidence" value="ECO:0007669"/>
    <property type="project" value="UniProtKB-UniRule"/>
</dbReference>
<proteinExistence type="inferred from homology"/>
<comment type="caution">
    <text evidence="6">Lacks conserved residue(s) required for the propagation of feature annotation.</text>
</comment>
<evidence type="ECO:0000256" key="5">
    <source>
        <dbReference type="ARBA" id="ARBA00048542"/>
    </source>
</evidence>
<dbReference type="GO" id="GO:0010181">
    <property type="term" value="F:FMN binding"/>
    <property type="evidence" value="ECO:0007669"/>
    <property type="project" value="UniProtKB-UniRule"/>
</dbReference>
<dbReference type="InterPro" id="IPR003680">
    <property type="entry name" value="Flavodoxin_fold"/>
</dbReference>
<keyword evidence="2 6" id="KW-0288">FMN</keyword>
<dbReference type="PATRIC" id="fig|989403.3.peg.866"/>
<dbReference type="GO" id="GO:0009055">
    <property type="term" value="F:electron transfer activity"/>
    <property type="evidence" value="ECO:0007669"/>
    <property type="project" value="UniProtKB-UniRule"/>
</dbReference>
<evidence type="ECO:0000256" key="6">
    <source>
        <dbReference type="HAMAP-Rule" id="MF_01216"/>
    </source>
</evidence>
<dbReference type="EMBL" id="LMCB01000004">
    <property type="protein sequence ID" value="KZL21523.1"/>
    <property type="molecule type" value="Genomic_DNA"/>
</dbReference>
<comment type="subunit">
    <text evidence="6">Homodimer.</text>
</comment>
<dbReference type="InterPro" id="IPR029039">
    <property type="entry name" value="Flavoprotein-like_sf"/>
</dbReference>
<dbReference type="AlphaFoldDB" id="A0A161XHW8"/>
<dbReference type="PANTHER" id="PTHR43741">
    <property type="entry name" value="FMN-DEPENDENT NADH-AZOREDUCTASE 1"/>
    <property type="match status" value="1"/>
</dbReference>
<name>A0A161XHW8_9HYPH</name>
<comment type="caution">
    <text evidence="8">The sequence shown here is derived from an EMBL/GenBank/DDBJ whole genome shotgun (WGS) entry which is preliminary data.</text>
</comment>
<dbReference type="Proteomes" id="UP000076577">
    <property type="component" value="Unassembled WGS sequence"/>
</dbReference>
<dbReference type="PANTHER" id="PTHR43741:SF2">
    <property type="entry name" value="FMN-DEPENDENT NADH:QUINONE OXIDOREDUCTASE"/>
    <property type="match status" value="1"/>
</dbReference>
<evidence type="ECO:0000313" key="8">
    <source>
        <dbReference type="EMBL" id="KZL21523.1"/>
    </source>
</evidence>
<comment type="cofactor">
    <cofactor evidence="6">
        <name>FMN</name>
        <dbReference type="ChEBI" id="CHEBI:58210"/>
    </cofactor>
    <text evidence="6">Binds 1 FMN per subunit.</text>
</comment>
<keyword evidence="1 6" id="KW-0285">Flavoprotein</keyword>
<dbReference type="InterPro" id="IPR050104">
    <property type="entry name" value="FMN-dep_NADH:Q_OxRdtase_AzoR1"/>
</dbReference>
<organism evidence="8 9">
    <name type="scientific">Pseudovibrio axinellae</name>
    <dbReference type="NCBI Taxonomy" id="989403"/>
    <lineage>
        <taxon>Bacteria</taxon>
        <taxon>Pseudomonadati</taxon>
        <taxon>Pseudomonadota</taxon>
        <taxon>Alphaproteobacteria</taxon>
        <taxon>Hyphomicrobiales</taxon>
        <taxon>Stappiaceae</taxon>
        <taxon>Pseudovibrio</taxon>
    </lineage>
</organism>
<keyword evidence="4 6" id="KW-0520">NAD</keyword>
<comment type="catalytic activity">
    <reaction evidence="6">
        <text>2 a quinone + NADH + H(+) = 2 a 1,4-benzosemiquinone + NAD(+)</text>
        <dbReference type="Rhea" id="RHEA:65952"/>
        <dbReference type="ChEBI" id="CHEBI:15378"/>
        <dbReference type="ChEBI" id="CHEBI:57540"/>
        <dbReference type="ChEBI" id="CHEBI:57945"/>
        <dbReference type="ChEBI" id="CHEBI:132124"/>
        <dbReference type="ChEBI" id="CHEBI:134225"/>
    </reaction>
</comment>
<sequence length="198" mass="20964">MKKSILNIQSSAATATSITRQLSDELIAKISGDGDSVVQRDLNEPISFVDESWIGAAYTPEEKRSDEQKSGLALSDALIAELKETDVLVIGAPIYNFSVPAVLKAWVDQIARVGVTFNYTEYGPEGLLTGKKAYIVVATGGVPVDSPADFAVPYLKQVLAFVGIKNVEVIAAEGVSMDRDGAIEKARNTMAGVTAVAA</sequence>
<comment type="similarity">
    <text evidence="6">Belongs to the azoreductase type 1 family.</text>
</comment>
<comment type="catalytic activity">
    <reaction evidence="5">
        <text>N,N-dimethyl-1,4-phenylenediamine + anthranilate + 2 NAD(+) = 2-(4-dimethylaminophenyl)diazenylbenzoate + 2 NADH + 2 H(+)</text>
        <dbReference type="Rhea" id="RHEA:55872"/>
        <dbReference type="ChEBI" id="CHEBI:15378"/>
        <dbReference type="ChEBI" id="CHEBI:15783"/>
        <dbReference type="ChEBI" id="CHEBI:16567"/>
        <dbReference type="ChEBI" id="CHEBI:57540"/>
        <dbReference type="ChEBI" id="CHEBI:57945"/>
        <dbReference type="ChEBI" id="CHEBI:71579"/>
        <dbReference type="EC" id="1.7.1.17"/>
    </reaction>
    <physiologicalReaction direction="right-to-left" evidence="5">
        <dbReference type="Rhea" id="RHEA:55874"/>
    </physiologicalReaction>
</comment>
<evidence type="ECO:0000313" key="9">
    <source>
        <dbReference type="Proteomes" id="UP000076577"/>
    </source>
</evidence>
<keyword evidence="3 6" id="KW-0560">Oxidoreductase</keyword>
<comment type="function">
    <text evidence="6">Quinone reductase that provides resistance to thiol-specific stress caused by electrophilic quinones.</text>
</comment>
<accession>A0A161XHW8</accession>
<dbReference type="GO" id="GO:0016655">
    <property type="term" value="F:oxidoreductase activity, acting on NAD(P)H, quinone or similar compound as acceptor"/>
    <property type="evidence" value="ECO:0007669"/>
    <property type="project" value="InterPro"/>
</dbReference>
<dbReference type="RefSeq" id="WP_068002519.1">
    <property type="nucleotide sequence ID" value="NZ_FOFM01000006.1"/>
</dbReference>
<evidence type="ECO:0000256" key="2">
    <source>
        <dbReference type="ARBA" id="ARBA00022643"/>
    </source>
</evidence>
<dbReference type="EC" id="1.6.5.-" evidence="6"/>